<dbReference type="AlphaFoldDB" id="A0A0C2FJY6"/>
<proteinExistence type="predicted"/>
<dbReference type="OrthoDB" id="583768at2"/>
<gene>
    <name evidence="2" type="ORF">LP52_05065</name>
</gene>
<dbReference type="NCBIfam" id="NF033537">
    <property type="entry name" value="lasso_biosyn_B2"/>
    <property type="match status" value="1"/>
</dbReference>
<feature type="domain" description="Microcin J25-processing protein McjB C-terminal" evidence="1">
    <location>
        <begin position="22"/>
        <end position="130"/>
    </location>
</feature>
<dbReference type="RefSeq" id="WP_040271203.1">
    <property type="nucleotide sequence ID" value="NZ_JROO01000009.1"/>
</dbReference>
<keyword evidence="3" id="KW-1185">Reference proteome</keyword>
<protein>
    <recommendedName>
        <fullName evidence="1">Microcin J25-processing protein McjB C-terminal domain-containing protein</fullName>
    </recommendedName>
</protein>
<dbReference type="Proteomes" id="UP000031675">
    <property type="component" value="Unassembled WGS sequence"/>
</dbReference>
<evidence type="ECO:0000313" key="3">
    <source>
        <dbReference type="Proteomes" id="UP000031675"/>
    </source>
</evidence>
<dbReference type="EMBL" id="JROO01000009">
    <property type="protein sequence ID" value="KIH99639.1"/>
    <property type="molecule type" value="Genomic_DNA"/>
</dbReference>
<accession>A0A0C2FJY6</accession>
<comment type="caution">
    <text evidence="2">The sequence shown here is derived from an EMBL/GenBank/DDBJ whole genome shotgun (WGS) entry which is preliminary data.</text>
</comment>
<evidence type="ECO:0000259" key="1">
    <source>
        <dbReference type="Pfam" id="PF13471"/>
    </source>
</evidence>
<organism evidence="2 3">
    <name type="scientific">Streptomonospora alba</name>
    <dbReference type="NCBI Taxonomy" id="183763"/>
    <lineage>
        <taxon>Bacteria</taxon>
        <taxon>Bacillati</taxon>
        <taxon>Actinomycetota</taxon>
        <taxon>Actinomycetes</taxon>
        <taxon>Streptosporangiales</taxon>
        <taxon>Nocardiopsidaceae</taxon>
        <taxon>Streptomonospora</taxon>
    </lineage>
</organism>
<dbReference type="InterPro" id="IPR053521">
    <property type="entry name" value="McjB-like"/>
</dbReference>
<reference evidence="3" key="1">
    <citation type="journal article" date="2015" name="Chem. Biol.">
        <title>Structure, bioactivity, and resistance mechanism of streptomonomicin, an unusual lasso Peptide from an understudied halophilic actinomycete.</title>
        <authorList>
            <person name="Metelev M."/>
            <person name="Tietz J.I."/>
            <person name="Melby J.O."/>
            <person name="Blair P.M."/>
            <person name="Zhu L."/>
            <person name="Livnat I."/>
            <person name="Severinov K."/>
            <person name="Mitchell D.A."/>
        </authorList>
    </citation>
    <scope>NUCLEOTIDE SEQUENCE [LARGE SCALE GENOMIC DNA]</scope>
    <source>
        <strain evidence="3">YIM 90003</strain>
    </source>
</reference>
<name>A0A0C2FJY6_9ACTN</name>
<sequence length="143" mass="14889">MSSPILPEDVGSAPMNKGLRARVCVALALAMSALPPRLLVGTLRLAGRGGRAATPETVSSCRRAVVSVSARCAGEGCVPRSVATFLLARSYGSVSSWRAGIRPNPFLAHAWVEVDGVPVDEPEAVRDFIPTLKVDPGSARPSA</sequence>
<dbReference type="STRING" id="183763.LP52_05065"/>
<evidence type="ECO:0000313" key="2">
    <source>
        <dbReference type="EMBL" id="KIH99639.1"/>
    </source>
</evidence>
<dbReference type="InterPro" id="IPR032708">
    <property type="entry name" value="McjB_C"/>
</dbReference>
<dbReference type="Pfam" id="PF13471">
    <property type="entry name" value="Transglut_core3"/>
    <property type="match status" value="1"/>
</dbReference>